<dbReference type="PANTHER" id="PTHR42878">
    <property type="entry name" value="TWO-COMPONENT HISTIDINE KINASE"/>
    <property type="match status" value="1"/>
</dbReference>
<dbReference type="PROSITE" id="PS50109">
    <property type="entry name" value="HIS_KIN"/>
    <property type="match status" value="1"/>
</dbReference>
<keyword evidence="6" id="KW-0547">Nucleotide-binding</keyword>
<dbReference type="InterPro" id="IPR035965">
    <property type="entry name" value="PAS-like_dom_sf"/>
</dbReference>
<dbReference type="SMART" id="SM00387">
    <property type="entry name" value="HATPase_c"/>
    <property type="match status" value="1"/>
</dbReference>
<evidence type="ECO:0000256" key="11">
    <source>
        <dbReference type="ARBA" id="ARBA00023136"/>
    </source>
</evidence>
<evidence type="ECO:0000256" key="7">
    <source>
        <dbReference type="ARBA" id="ARBA00022777"/>
    </source>
</evidence>
<evidence type="ECO:0000256" key="5">
    <source>
        <dbReference type="ARBA" id="ARBA00022692"/>
    </source>
</evidence>
<gene>
    <name evidence="15" type="ORF">H8K36_04585</name>
</gene>
<dbReference type="PROSITE" id="PS50112">
    <property type="entry name" value="PAS"/>
    <property type="match status" value="1"/>
</dbReference>
<dbReference type="InterPro" id="IPR004358">
    <property type="entry name" value="Sig_transdc_His_kin-like_C"/>
</dbReference>
<dbReference type="PANTHER" id="PTHR42878:SF7">
    <property type="entry name" value="SENSOR HISTIDINE KINASE GLRK"/>
    <property type="match status" value="1"/>
</dbReference>
<dbReference type="InterPro" id="IPR050351">
    <property type="entry name" value="BphY/WalK/GraS-like"/>
</dbReference>
<dbReference type="SUPFAM" id="SSF55874">
    <property type="entry name" value="ATPase domain of HSP90 chaperone/DNA topoisomerase II/histidine kinase"/>
    <property type="match status" value="1"/>
</dbReference>
<dbReference type="InterPro" id="IPR036890">
    <property type="entry name" value="HATPase_C_sf"/>
</dbReference>
<dbReference type="GO" id="GO:0007234">
    <property type="term" value="P:osmosensory signaling via phosphorelay pathway"/>
    <property type="evidence" value="ECO:0007669"/>
    <property type="project" value="TreeGrafter"/>
</dbReference>
<feature type="transmembrane region" description="Helical" evidence="12">
    <location>
        <begin position="32"/>
        <end position="51"/>
    </location>
</feature>
<name>A0A923HJP1_9BURK</name>
<dbReference type="RefSeq" id="WP_186914872.1">
    <property type="nucleotide sequence ID" value="NZ_JACOFZ010000001.1"/>
</dbReference>
<organism evidence="15 16">
    <name type="scientific">Undibacterium nitidum</name>
    <dbReference type="NCBI Taxonomy" id="2762298"/>
    <lineage>
        <taxon>Bacteria</taxon>
        <taxon>Pseudomonadati</taxon>
        <taxon>Pseudomonadota</taxon>
        <taxon>Betaproteobacteria</taxon>
        <taxon>Burkholderiales</taxon>
        <taxon>Oxalobacteraceae</taxon>
        <taxon>Undibacterium</taxon>
    </lineage>
</organism>
<dbReference type="GO" id="GO:0030295">
    <property type="term" value="F:protein kinase activator activity"/>
    <property type="evidence" value="ECO:0007669"/>
    <property type="project" value="TreeGrafter"/>
</dbReference>
<keyword evidence="8" id="KW-0067">ATP-binding</keyword>
<dbReference type="GO" id="GO:0000156">
    <property type="term" value="F:phosphorelay response regulator activity"/>
    <property type="evidence" value="ECO:0007669"/>
    <property type="project" value="TreeGrafter"/>
</dbReference>
<evidence type="ECO:0000256" key="9">
    <source>
        <dbReference type="ARBA" id="ARBA00022989"/>
    </source>
</evidence>
<comment type="caution">
    <text evidence="15">The sequence shown here is derived from an EMBL/GenBank/DDBJ whole genome shotgun (WGS) entry which is preliminary data.</text>
</comment>
<evidence type="ECO:0000259" key="14">
    <source>
        <dbReference type="PROSITE" id="PS50112"/>
    </source>
</evidence>
<evidence type="ECO:0000256" key="12">
    <source>
        <dbReference type="SAM" id="Phobius"/>
    </source>
</evidence>
<evidence type="ECO:0000256" key="3">
    <source>
        <dbReference type="ARBA" id="ARBA00012438"/>
    </source>
</evidence>
<reference evidence="15" key="1">
    <citation type="submission" date="2020-08" db="EMBL/GenBank/DDBJ databases">
        <title>Novel species isolated from subtropical streams in China.</title>
        <authorList>
            <person name="Lu H."/>
        </authorList>
    </citation>
    <scope>NUCLEOTIDE SEQUENCE</scope>
    <source>
        <strain evidence="15">LX22W</strain>
    </source>
</reference>
<feature type="transmembrane region" description="Helical" evidence="12">
    <location>
        <begin position="7"/>
        <end position="26"/>
    </location>
</feature>
<accession>A0A923HJP1</accession>
<protein>
    <recommendedName>
        <fullName evidence="3">histidine kinase</fullName>
        <ecNumber evidence="3">2.7.13.3</ecNumber>
    </recommendedName>
</protein>
<evidence type="ECO:0000256" key="10">
    <source>
        <dbReference type="ARBA" id="ARBA00023012"/>
    </source>
</evidence>
<evidence type="ECO:0000256" key="2">
    <source>
        <dbReference type="ARBA" id="ARBA00004141"/>
    </source>
</evidence>
<feature type="domain" description="Histidine kinase" evidence="13">
    <location>
        <begin position="227"/>
        <end position="447"/>
    </location>
</feature>
<keyword evidence="7 15" id="KW-0418">Kinase</keyword>
<comment type="catalytic activity">
    <reaction evidence="1">
        <text>ATP + protein L-histidine = ADP + protein N-phospho-L-histidine.</text>
        <dbReference type="EC" id="2.7.13.3"/>
    </reaction>
</comment>
<dbReference type="Pfam" id="PF02518">
    <property type="entry name" value="HATPase_c"/>
    <property type="match status" value="1"/>
</dbReference>
<dbReference type="Gene3D" id="3.30.565.10">
    <property type="entry name" value="Histidine kinase-like ATPase, C-terminal domain"/>
    <property type="match status" value="1"/>
</dbReference>
<dbReference type="InterPro" id="IPR000014">
    <property type="entry name" value="PAS"/>
</dbReference>
<evidence type="ECO:0000259" key="13">
    <source>
        <dbReference type="PROSITE" id="PS50109"/>
    </source>
</evidence>
<evidence type="ECO:0000256" key="8">
    <source>
        <dbReference type="ARBA" id="ARBA00022840"/>
    </source>
</evidence>
<dbReference type="GO" id="GO:0004673">
    <property type="term" value="F:protein histidine kinase activity"/>
    <property type="evidence" value="ECO:0007669"/>
    <property type="project" value="UniProtKB-EC"/>
</dbReference>
<keyword evidence="11 12" id="KW-0472">Membrane</keyword>
<feature type="domain" description="PAS" evidence="14">
    <location>
        <begin position="109"/>
        <end position="145"/>
    </location>
</feature>
<keyword evidence="10" id="KW-0902">Two-component regulatory system</keyword>
<evidence type="ECO:0000313" key="16">
    <source>
        <dbReference type="Proteomes" id="UP000627446"/>
    </source>
</evidence>
<dbReference type="AlphaFoldDB" id="A0A923HJP1"/>
<dbReference type="GO" id="GO:0005524">
    <property type="term" value="F:ATP binding"/>
    <property type="evidence" value="ECO:0007669"/>
    <property type="project" value="UniProtKB-KW"/>
</dbReference>
<evidence type="ECO:0000256" key="4">
    <source>
        <dbReference type="ARBA" id="ARBA00022679"/>
    </source>
</evidence>
<proteinExistence type="predicted"/>
<dbReference type="EMBL" id="JACOFZ010000001">
    <property type="protein sequence ID" value="MBC3880639.1"/>
    <property type="molecule type" value="Genomic_DNA"/>
</dbReference>
<dbReference type="InterPro" id="IPR005467">
    <property type="entry name" value="His_kinase_dom"/>
</dbReference>
<evidence type="ECO:0000256" key="6">
    <source>
        <dbReference type="ARBA" id="ARBA00022741"/>
    </source>
</evidence>
<dbReference type="InterPro" id="IPR003594">
    <property type="entry name" value="HATPase_dom"/>
</dbReference>
<evidence type="ECO:0000256" key="1">
    <source>
        <dbReference type="ARBA" id="ARBA00000085"/>
    </source>
</evidence>
<comment type="subcellular location">
    <subcellularLocation>
        <location evidence="2">Membrane</location>
        <topology evidence="2">Multi-pass membrane protein</topology>
    </subcellularLocation>
</comment>
<dbReference type="Proteomes" id="UP000627446">
    <property type="component" value="Unassembled WGS sequence"/>
</dbReference>
<keyword evidence="4" id="KW-0808">Transferase</keyword>
<evidence type="ECO:0000313" key="15">
    <source>
        <dbReference type="EMBL" id="MBC3880639.1"/>
    </source>
</evidence>
<dbReference type="PRINTS" id="PR00344">
    <property type="entry name" value="BCTRLSENSOR"/>
</dbReference>
<keyword evidence="16" id="KW-1185">Reference proteome</keyword>
<sequence>MSLQRRLQLYLFFIHAIFFGLALWLLHQKPVVVVLIEVALIASFGLGYWLLNKALLPIDFSRRFKDLLHDENYAARMKSSSNKEVNELVGLFNRMLDGLYQERLRVGEQRGFLDQLLEATPGAVVVFDFDGKVSLFNAFASQLFGTQIQAGQSLGQGNERISRFVEDLKTVVVGESQVLSNEEGRRFRCQRSQFVDRGFAREFLLIDEITEELASSEKATYEKLVRVLAHEVNNTVAATGSVLESLLFYRQQLLEEDANDFSTAIGAVQRRNRTLGQFIARFTEVVKMPEVQLHANDIAEMVEAAMILYRQRCAERGIRLAWGIKHDVPLQSVDHQLFEQVLLNIVKNAIESVESAQAKVPDHPAFVQIDLCLDAEPGGVRLSIIDSGKGLQNIPTAQLFTPFFTTKKGGQGIGLMFVREVLNRHGFTHRLAENAQGDTQFDIVLKA</sequence>
<keyword evidence="9 12" id="KW-1133">Transmembrane helix</keyword>
<dbReference type="SUPFAM" id="SSF55785">
    <property type="entry name" value="PYP-like sensor domain (PAS domain)"/>
    <property type="match status" value="1"/>
</dbReference>
<dbReference type="EC" id="2.7.13.3" evidence="3"/>
<dbReference type="GO" id="GO:0016020">
    <property type="term" value="C:membrane"/>
    <property type="evidence" value="ECO:0007669"/>
    <property type="project" value="UniProtKB-SubCell"/>
</dbReference>
<keyword evidence="5 12" id="KW-0812">Transmembrane</keyword>